<comment type="caution">
    <text evidence="10">The sequence shown here is derived from an EMBL/GenBank/DDBJ whole genome shotgun (WGS) entry which is preliminary data.</text>
</comment>
<gene>
    <name evidence="10" type="ORF">ENE75_05135</name>
</gene>
<dbReference type="InterPro" id="IPR027417">
    <property type="entry name" value="P-loop_NTPase"/>
</dbReference>
<evidence type="ECO:0000259" key="9">
    <source>
        <dbReference type="PROSITE" id="PS50893"/>
    </source>
</evidence>
<evidence type="ECO:0000256" key="5">
    <source>
        <dbReference type="ARBA" id="ARBA00022741"/>
    </source>
</evidence>
<dbReference type="NCBIfam" id="NF007739">
    <property type="entry name" value="PRK10419.1"/>
    <property type="match status" value="2"/>
</dbReference>
<dbReference type="SMART" id="SM00382">
    <property type="entry name" value="AAA"/>
    <property type="match status" value="2"/>
</dbReference>
<dbReference type="InterPro" id="IPR003439">
    <property type="entry name" value="ABC_transporter-like_ATP-bd"/>
</dbReference>
<protein>
    <submittedName>
        <fullName evidence="10">ABC transporter ATP-binding protein</fullName>
    </submittedName>
</protein>
<reference evidence="10 11" key="1">
    <citation type="submission" date="2019-01" db="EMBL/GenBank/DDBJ databases">
        <authorList>
            <person name="Chen W.-M."/>
        </authorList>
    </citation>
    <scope>NUCLEOTIDE SEQUENCE [LARGE SCALE GENOMIC DNA]</scope>
    <source>
        <strain evidence="10 11">ICH-3</strain>
    </source>
</reference>
<dbReference type="PROSITE" id="PS00211">
    <property type="entry name" value="ABC_TRANSPORTER_1"/>
    <property type="match status" value="2"/>
</dbReference>
<evidence type="ECO:0000256" key="1">
    <source>
        <dbReference type="ARBA" id="ARBA00004417"/>
    </source>
</evidence>
<dbReference type="GO" id="GO:0005886">
    <property type="term" value="C:plasma membrane"/>
    <property type="evidence" value="ECO:0007669"/>
    <property type="project" value="UniProtKB-SubCell"/>
</dbReference>
<evidence type="ECO:0000313" key="10">
    <source>
        <dbReference type="EMBL" id="RVT54239.1"/>
    </source>
</evidence>
<dbReference type="Gene3D" id="3.40.50.300">
    <property type="entry name" value="P-loop containing nucleotide triphosphate hydrolases"/>
    <property type="match status" value="2"/>
</dbReference>
<comment type="subcellular location">
    <subcellularLocation>
        <location evidence="1">Cell inner membrane</location>
        <topology evidence="1">Peripheral membrane protein</topology>
    </subcellularLocation>
</comment>
<dbReference type="NCBIfam" id="NF008453">
    <property type="entry name" value="PRK11308.1"/>
    <property type="match status" value="2"/>
</dbReference>
<dbReference type="PANTHER" id="PTHR43297">
    <property type="entry name" value="OLIGOPEPTIDE TRANSPORT ATP-BINDING PROTEIN APPD"/>
    <property type="match status" value="1"/>
</dbReference>
<dbReference type="Proteomes" id="UP000288178">
    <property type="component" value="Unassembled WGS sequence"/>
</dbReference>
<dbReference type="Pfam" id="PF00005">
    <property type="entry name" value="ABC_tran"/>
    <property type="match status" value="2"/>
</dbReference>
<name>A0A437K1L9_9BURK</name>
<feature type="domain" description="ABC transporter" evidence="9">
    <location>
        <begin position="32"/>
        <end position="282"/>
    </location>
</feature>
<evidence type="ECO:0000256" key="2">
    <source>
        <dbReference type="ARBA" id="ARBA00005417"/>
    </source>
</evidence>
<keyword evidence="3" id="KW-0813">Transport</keyword>
<dbReference type="PANTHER" id="PTHR43297:SF2">
    <property type="entry name" value="DIPEPTIDE TRANSPORT ATP-BINDING PROTEIN DPPD"/>
    <property type="match status" value="1"/>
</dbReference>
<dbReference type="RefSeq" id="WP_128196238.1">
    <property type="nucleotide sequence ID" value="NZ_SACT01000001.1"/>
</dbReference>
<keyword evidence="11" id="KW-1185">Reference proteome</keyword>
<dbReference type="GO" id="GO:0055085">
    <property type="term" value="P:transmembrane transport"/>
    <property type="evidence" value="ECO:0007669"/>
    <property type="project" value="UniProtKB-ARBA"/>
</dbReference>
<dbReference type="GO" id="GO:0015833">
    <property type="term" value="P:peptide transport"/>
    <property type="evidence" value="ECO:0007669"/>
    <property type="project" value="InterPro"/>
</dbReference>
<comment type="similarity">
    <text evidence="2">Belongs to the ABC transporter superfamily.</text>
</comment>
<feature type="domain" description="ABC transporter" evidence="9">
    <location>
        <begin position="303"/>
        <end position="550"/>
    </location>
</feature>
<dbReference type="CDD" id="cd03257">
    <property type="entry name" value="ABC_NikE_OppD_transporters"/>
    <property type="match status" value="2"/>
</dbReference>
<evidence type="ECO:0000256" key="6">
    <source>
        <dbReference type="ARBA" id="ARBA00022840"/>
    </source>
</evidence>
<keyword evidence="5" id="KW-0547">Nucleotide-binding</keyword>
<dbReference type="AlphaFoldDB" id="A0A437K1L9"/>
<dbReference type="Pfam" id="PF08352">
    <property type="entry name" value="oligo_HPY"/>
    <property type="match status" value="2"/>
</dbReference>
<accession>A0A437K1L9</accession>
<dbReference type="InterPro" id="IPR050388">
    <property type="entry name" value="ABC_Ni/Peptide_Import"/>
</dbReference>
<feature type="compositionally biased region" description="Low complexity" evidence="8">
    <location>
        <begin position="11"/>
        <end position="20"/>
    </location>
</feature>
<evidence type="ECO:0000256" key="7">
    <source>
        <dbReference type="ARBA" id="ARBA00023136"/>
    </source>
</evidence>
<organism evidence="10 11">
    <name type="scientific">Rubrivivax albus</name>
    <dbReference type="NCBI Taxonomy" id="2499835"/>
    <lineage>
        <taxon>Bacteria</taxon>
        <taxon>Pseudomonadati</taxon>
        <taxon>Pseudomonadota</taxon>
        <taxon>Betaproteobacteria</taxon>
        <taxon>Burkholderiales</taxon>
        <taxon>Sphaerotilaceae</taxon>
        <taxon>Rubrivivax</taxon>
    </lineage>
</organism>
<proteinExistence type="inferred from homology"/>
<dbReference type="InterPro" id="IPR003593">
    <property type="entry name" value="AAA+_ATPase"/>
</dbReference>
<dbReference type="FunFam" id="3.40.50.300:FF:000016">
    <property type="entry name" value="Oligopeptide ABC transporter ATP-binding component"/>
    <property type="match status" value="1"/>
</dbReference>
<keyword evidence="6 10" id="KW-0067">ATP-binding</keyword>
<evidence type="ECO:0000256" key="4">
    <source>
        <dbReference type="ARBA" id="ARBA00022475"/>
    </source>
</evidence>
<evidence type="ECO:0000256" key="3">
    <source>
        <dbReference type="ARBA" id="ARBA00022448"/>
    </source>
</evidence>
<feature type="region of interest" description="Disordered" evidence="8">
    <location>
        <begin position="1"/>
        <end position="31"/>
    </location>
</feature>
<dbReference type="GO" id="GO:0005524">
    <property type="term" value="F:ATP binding"/>
    <property type="evidence" value="ECO:0007669"/>
    <property type="project" value="UniProtKB-KW"/>
</dbReference>
<dbReference type="PROSITE" id="PS50893">
    <property type="entry name" value="ABC_TRANSPORTER_2"/>
    <property type="match status" value="2"/>
</dbReference>
<dbReference type="GO" id="GO:0016887">
    <property type="term" value="F:ATP hydrolysis activity"/>
    <property type="evidence" value="ECO:0007669"/>
    <property type="project" value="InterPro"/>
</dbReference>
<dbReference type="InterPro" id="IPR013563">
    <property type="entry name" value="Oligopep_ABC_C"/>
</dbReference>
<dbReference type="OrthoDB" id="9802772at2"/>
<dbReference type="InterPro" id="IPR017871">
    <property type="entry name" value="ABC_transporter-like_CS"/>
</dbReference>
<keyword evidence="7" id="KW-0472">Membrane</keyword>
<dbReference type="SUPFAM" id="SSF52540">
    <property type="entry name" value="P-loop containing nucleoside triphosphate hydrolases"/>
    <property type="match status" value="2"/>
</dbReference>
<keyword evidence="4" id="KW-1003">Cell membrane</keyword>
<dbReference type="EMBL" id="SACT01000001">
    <property type="protein sequence ID" value="RVT54239.1"/>
    <property type="molecule type" value="Genomic_DNA"/>
</dbReference>
<sequence>MNEPPTSLRSGPPEGAAGPLGRPGGPDTSPILQVDGLTIGLPSGGDRSVAVRNVSFTVGRGEIVCLVGESGSGKSVIAQSVMGLLPKSLPVQAGAIRLEGEDITHAPLSRLRELRATRMSMIFQEPMTALNPVMTCGDQIDEVLREHTPLDAAARRAKVLDIVREVLLPDPERIVASYPHQLSGGQRQRIMIAMALVLDPVLLIADEPTTALDVTTQAQILKLILDLQARHGTGVLFITHDFGVVAEIAHRVAVLRLGDLVEVGGKDAVLQQPQHPYTRMLMASVPTLRTTARALPPDAPVVLQVQGLAKTYDTRSWFGQRRTVHAAQGVSFEIRRGQTLGIVGESGSGKSTVARCIVRLIDPSGGEVSLGGESIARLPAARLRPLRRRVQIVFQDPYRSLNPRRTVREAMIEGPMNFGMARAEADVKAAELLGLVRLDASALERYPHQFSGGQRQRICIARALMLEPELLVADEAVSALDVSVQAQVLELFAEIRQRLHIAMLFITHDLRVASQVCDFLAVMRQGEVVEHGPAHQVFGAPRHEYTRALFAAAPGREFAFGSAS</sequence>
<evidence type="ECO:0000313" key="11">
    <source>
        <dbReference type="Proteomes" id="UP000288178"/>
    </source>
</evidence>
<evidence type="ECO:0000256" key="8">
    <source>
        <dbReference type="SAM" id="MobiDB-lite"/>
    </source>
</evidence>